<dbReference type="EMBL" id="SRLE01000001">
    <property type="protein sequence ID" value="TGD76177.1"/>
    <property type="molecule type" value="Genomic_DNA"/>
</dbReference>
<name>A0A4Z0M9W0_9GAMM</name>
<comment type="caution">
    <text evidence="1">The sequence shown here is derived from an EMBL/GenBank/DDBJ whole genome shotgun (WGS) entry which is preliminary data.</text>
</comment>
<dbReference type="OrthoDB" id="8960859at2"/>
<evidence type="ECO:0000313" key="2">
    <source>
        <dbReference type="Proteomes" id="UP000298050"/>
    </source>
</evidence>
<gene>
    <name evidence="1" type="ORF">E4634_01110</name>
</gene>
<organism evidence="1 2">
    <name type="scientific">Mangrovimicrobium sediminis</name>
    <dbReference type="NCBI Taxonomy" id="2562682"/>
    <lineage>
        <taxon>Bacteria</taxon>
        <taxon>Pseudomonadati</taxon>
        <taxon>Pseudomonadota</taxon>
        <taxon>Gammaproteobacteria</taxon>
        <taxon>Cellvibrionales</taxon>
        <taxon>Halieaceae</taxon>
        <taxon>Mangrovimicrobium</taxon>
    </lineage>
</organism>
<dbReference type="Proteomes" id="UP000298050">
    <property type="component" value="Unassembled WGS sequence"/>
</dbReference>
<dbReference type="RefSeq" id="WP_135440754.1">
    <property type="nucleotide sequence ID" value="NZ_SRLE01000001.1"/>
</dbReference>
<keyword evidence="2" id="KW-1185">Reference proteome</keyword>
<proteinExistence type="predicted"/>
<evidence type="ECO:0000313" key="1">
    <source>
        <dbReference type="EMBL" id="TGD76177.1"/>
    </source>
</evidence>
<sequence>MAVTQSEKGFDIEIPLPEELQKFLAAPVCADISLPEPGNVKIELPSGGTIKGIGDITQGIPTNCSLNFSLMLQLGPILANLECFIRVLKLIKPLIDVIDGLPFPPAKALFDFAEAAKEVAECIVKLTTPLGMIPFVRDILCLIIRILSCMLDQMNSLLALMEKLTISFDAADGNATQQALLECAMENAQRSATAQLQAVEPVMVILEIAGPIFEIAQVGPVEIPTFEGVEGVEQMRGFVTTMEQFVDTLELLAEGLGGCG</sequence>
<protein>
    <submittedName>
        <fullName evidence="1">Uncharacterized protein</fullName>
    </submittedName>
</protein>
<reference evidence="1 2" key="1">
    <citation type="submission" date="2019-04" db="EMBL/GenBank/DDBJ databases">
        <title>Taxonomy of novel Haliea sp. from mangrove soil of West Coast of India.</title>
        <authorList>
            <person name="Verma A."/>
            <person name="Kumar P."/>
            <person name="Krishnamurthi S."/>
        </authorList>
    </citation>
    <scope>NUCLEOTIDE SEQUENCE [LARGE SCALE GENOMIC DNA]</scope>
    <source>
        <strain evidence="1 2">SAOS-164</strain>
    </source>
</reference>
<accession>A0A4Z0M9W0</accession>
<dbReference type="AlphaFoldDB" id="A0A4Z0M9W0"/>